<protein>
    <submittedName>
        <fullName evidence="1">Uncharacterized protein</fullName>
    </submittedName>
</protein>
<reference evidence="1 2" key="1">
    <citation type="submission" date="2023-01" db="EMBL/GenBank/DDBJ databases">
        <authorList>
            <person name="Whitehead M."/>
        </authorList>
    </citation>
    <scope>NUCLEOTIDE SEQUENCE [LARGE SCALE GENOMIC DNA]</scope>
</reference>
<name>A0AAV0XV65_9HEMI</name>
<evidence type="ECO:0000313" key="1">
    <source>
        <dbReference type="EMBL" id="CAI6372514.1"/>
    </source>
</evidence>
<dbReference type="EMBL" id="CARXXK010001039">
    <property type="protein sequence ID" value="CAI6372514.1"/>
    <property type="molecule type" value="Genomic_DNA"/>
</dbReference>
<comment type="caution">
    <text evidence="1">The sequence shown here is derived from an EMBL/GenBank/DDBJ whole genome shotgun (WGS) entry which is preliminary data.</text>
</comment>
<sequence length="103" mass="11642">MEARTTEFQKIISAKKMANKMKENIVKSTMKLYRQKSSPYKLVRNKPVKDVEMSNSTFSQPLVVRFGPISPKPISPNPVSPKTHLAETYLAETHLAETHLAEA</sequence>
<accession>A0AAV0XV65</accession>
<dbReference type="AlphaFoldDB" id="A0AAV0XV65"/>
<keyword evidence="2" id="KW-1185">Reference proteome</keyword>
<proteinExistence type="predicted"/>
<dbReference type="Proteomes" id="UP001160148">
    <property type="component" value="Unassembled WGS sequence"/>
</dbReference>
<evidence type="ECO:0000313" key="2">
    <source>
        <dbReference type="Proteomes" id="UP001160148"/>
    </source>
</evidence>
<gene>
    <name evidence="1" type="ORF">MEUPH1_LOCUS26371</name>
</gene>
<organism evidence="1 2">
    <name type="scientific">Macrosiphum euphorbiae</name>
    <name type="common">potato aphid</name>
    <dbReference type="NCBI Taxonomy" id="13131"/>
    <lineage>
        <taxon>Eukaryota</taxon>
        <taxon>Metazoa</taxon>
        <taxon>Ecdysozoa</taxon>
        <taxon>Arthropoda</taxon>
        <taxon>Hexapoda</taxon>
        <taxon>Insecta</taxon>
        <taxon>Pterygota</taxon>
        <taxon>Neoptera</taxon>
        <taxon>Paraneoptera</taxon>
        <taxon>Hemiptera</taxon>
        <taxon>Sternorrhyncha</taxon>
        <taxon>Aphidomorpha</taxon>
        <taxon>Aphidoidea</taxon>
        <taxon>Aphididae</taxon>
        <taxon>Macrosiphini</taxon>
        <taxon>Macrosiphum</taxon>
    </lineage>
</organism>